<reference evidence="1" key="1">
    <citation type="submission" date="2020-04" db="EMBL/GenBank/DDBJ databases">
        <authorList>
            <person name="Chiriac C."/>
            <person name="Salcher M."/>
            <person name="Ghai R."/>
            <person name="Kavagutti S V."/>
        </authorList>
    </citation>
    <scope>NUCLEOTIDE SEQUENCE</scope>
</reference>
<accession>A0A6J5KW43</accession>
<gene>
    <name evidence="1" type="ORF">UFOVP87_2</name>
</gene>
<sequence length="359" mass="37885">MGKKKISQFPNKATPVAADKFLIEDASGNYYYTTESQLASVIGGGSNTVESLTNFQDVSYTPPIDTDSLLIKDSTNSLWKRLTFANLKTYITGLYVGLTGNQTVAGQKTFSDNLTYDNGTVSTKLLPVPTVPTYMGMFLNTATPNSTNATIYKDASGNTFVNGTSVYTASNAVNYTRTVSSLFQILTGINLQLVDGTASRVLYLDASKNVKSSSVTDTTLGYLDATSSIQTQLNSKQGTLTLTTTGTSGAATLVGNTLNVPNYASGGGTTRSINTLSASTTTLGSTANTDYYYICNGACTLTMPTAVGNTNLYVIKNITGTDTINTTSSQTIDGSTSISLTTDYLSITLISDGANWIII</sequence>
<name>A0A6J5KW43_9CAUD</name>
<dbReference type="EMBL" id="LR796200">
    <property type="protein sequence ID" value="CAB4126644.1"/>
    <property type="molecule type" value="Genomic_DNA"/>
</dbReference>
<evidence type="ECO:0000313" key="1">
    <source>
        <dbReference type="EMBL" id="CAB4126644.1"/>
    </source>
</evidence>
<organism evidence="1">
    <name type="scientific">uncultured Caudovirales phage</name>
    <dbReference type="NCBI Taxonomy" id="2100421"/>
    <lineage>
        <taxon>Viruses</taxon>
        <taxon>Duplodnaviria</taxon>
        <taxon>Heunggongvirae</taxon>
        <taxon>Uroviricota</taxon>
        <taxon>Caudoviricetes</taxon>
        <taxon>Peduoviridae</taxon>
        <taxon>Maltschvirus</taxon>
        <taxon>Maltschvirus maltsch</taxon>
    </lineage>
</organism>
<proteinExistence type="predicted"/>
<protein>
    <submittedName>
        <fullName evidence="1">Uncharacterized protein</fullName>
    </submittedName>
</protein>
<dbReference type="Gene3D" id="6.10.140.2190">
    <property type="match status" value="1"/>
</dbReference>